<gene>
    <name evidence="1" type="ORF">S03H2_37321</name>
</gene>
<dbReference type="EMBL" id="BARU01022967">
    <property type="protein sequence ID" value="GAH48302.1"/>
    <property type="molecule type" value="Genomic_DNA"/>
</dbReference>
<feature type="non-terminal residue" evidence="1">
    <location>
        <position position="278"/>
    </location>
</feature>
<sequence length="278" mass="32296">MRSCAEKKFFEVSEQICRLSYLGENLFVLKKQNVKSLNKKIKDLTSSSKEIFDKTTYEIEVAAAYTKKGYHIEFLETKSGEGVKTPDIFIDFKNGIEVECKKKDRKSDRDIRNTELWKLIVRKASGMMEHFALNYAAIIKTQKDPQEQDKEFILKQLQEFMKEKKDGRFAFKNKGIGITLQILSEKDKEIESGGIEYGTSEILDYEVLSMEMKKEKDGKIFLRNPRFFGFKSAVLPERISSVIRSIKEARQQLSGNRPGLIYINLNMIDCKMVEKDFE</sequence>
<evidence type="ECO:0000313" key="1">
    <source>
        <dbReference type="EMBL" id="GAH48302.1"/>
    </source>
</evidence>
<accession>X1FTH4</accession>
<name>X1FTH4_9ZZZZ</name>
<reference evidence="1" key="1">
    <citation type="journal article" date="2014" name="Front. Microbiol.">
        <title>High frequency of phylogenetically diverse reductive dehalogenase-homologous genes in deep subseafloor sedimentary metagenomes.</title>
        <authorList>
            <person name="Kawai M."/>
            <person name="Futagami T."/>
            <person name="Toyoda A."/>
            <person name="Takaki Y."/>
            <person name="Nishi S."/>
            <person name="Hori S."/>
            <person name="Arai W."/>
            <person name="Tsubouchi T."/>
            <person name="Morono Y."/>
            <person name="Uchiyama I."/>
            <person name="Ito T."/>
            <person name="Fujiyama A."/>
            <person name="Inagaki F."/>
            <person name="Takami H."/>
        </authorList>
    </citation>
    <scope>NUCLEOTIDE SEQUENCE</scope>
    <source>
        <strain evidence="1">Expedition CK06-06</strain>
    </source>
</reference>
<organism evidence="1">
    <name type="scientific">marine sediment metagenome</name>
    <dbReference type="NCBI Taxonomy" id="412755"/>
    <lineage>
        <taxon>unclassified sequences</taxon>
        <taxon>metagenomes</taxon>
        <taxon>ecological metagenomes</taxon>
    </lineage>
</organism>
<protein>
    <submittedName>
        <fullName evidence="1">Uncharacterized protein</fullName>
    </submittedName>
</protein>
<comment type="caution">
    <text evidence="1">The sequence shown here is derived from an EMBL/GenBank/DDBJ whole genome shotgun (WGS) entry which is preliminary data.</text>
</comment>
<dbReference type="AlphaFoldDB" id="X1FTH4"/>
<proteinExistence type="predicted"/>